<gene>
    <name evidence="2" type="ORF">PLEPLA_LOCUS10956</name>
</gene>
<feature type="compositionally biased region" description="Low complexity" evidence="1">
    <location>
        <begin position="23"/>
        <end position="38"/>
    </location>
</feature>
<dbReference type="Proteomes" id="UP001153269">
    <property type="component" value="Unassembled WGS sequence"/>
</dbReference>
<dbReference type="AlphaFoldDB" id="A0A9N7U1V6"/>
<evidence type="ECO:0000256" key="1">
    <source>
        <dbReference type="SAM" id="MobiDB-lite"/>
    </source>
</evidence>
<feature type="region of interest" description="Disordered" evidence="1">
    <location>
        <begin position="166"/>
        <end position="188"/>
    </location>
</feature>
<feature type="region of interest" description="Disordered" evidence="1">
    <location>
        <begin position="1"/>
        <end position="38"/>
    </location>
</feature>
<dbReference type="EMBL" id="CADEAL010000630">
    <property type="protein sequence ID" value="CAB1423038.1"/>
    <property type="molecule type" value="Genomic_DNA"/>
</dbReference>
<organism evidence="2 3">
    <name type="scientific">Pleuronectes platessa</name>
    <name type="common">European plaice</name>
    <dbReference type="NCBI Taxonomy" id="8262"/>
    <lineage>
        <taxon>Eukaryota</taxon>
        <taxon>Metazoa</taxon>
        <taxon>Chordata</taxon>
        <taxon>Craniata</taxon>
        <taxon>Vertebrata</taxon>
        <taxon>Euteleostomi</taxon>
        <taxon>Actinopterygii</taxon>
        <taxon>Neopterygii</taxon>
        <taxon>Teleostei</taxon>
        <taxon>Neoteleostei</taxon>
        <taxon>Acanthomorphata</taxon>
        <taxon>Carangaria</taxon>
        <taxon>Pleuronectiformes</taxon>
        <taxon>Pleuronectoidei</taxon>
        <taxon>Pleuronectidae</taxon>
        <taxon>Pleuronectes</taxon>
    </lineage>
</organism>
<feature type="region of interest" description="Disordered" evidence="1">
    <location>
        <begin position="116"/>
        <end position="150"/>
    </location>
</feature>
<protein>
    <submittedName>
        <fullName evidence="2">Uncharacterized protein</fullName>
    </submittedName>
</protein>
<evidence type="ECO:0000313" key="3">
    <source>
        <dbReference type="Proteomes" id="UP001153269"/>
    </source>
</evidence>
<feature type="compositionally biased region" description="Basic and acidic residues" evidence="1">
    <location>
        <begin position="315"/>
        <end position="336"/>
    </location>
</feature>
<evidence type="ECO:0000313" key="2">
    <source>
        <dbReference type="EMBL" id="CAB1423038.1"/>
    </source>
</evidence>
<name>A0A9N7U1V6_PLEPL</name>
<feature type="compositionally biased region" description="Low complexity" evidence="1">
    <location>
        <begin position="1"/>
        <end position="14"/>
    </location>
</feature>
<reference evidence="2" key="1">
    <citation type="submission" date="2020-03" db="EMBL/GenBank/DDBJ databases">
        <authorList>
            <person name="Weist P."/>
        </authorList>
    </citation>
    <scope>NUCLEOTIDE SEQUENCE</scope>
</reference>
<keyword evidence="3" id="KW-1185">Reference proteome</keyword>
<feature type="region of interest" description="Disordered" evidence="1">
    <location>
        <begin position="311"/>
        <end position="337"/>
    </location>
</feature>
<proteinExistence type="predicted"/>
<comment type="caution">
    <text evidence="2">The sequence shown here is derived from an EMBL/GenBank/DDBJ whole genome shotgun (WGS) entry which is preliminary data.</text>
</comment>
<accession>A0A9N7U1V6</accession>
<sequence length="435" mass="47228">MSRTPSPSSSSSSSSPPPPPSLSPTTTSPSPTHTRTHTLTHTISLREEEAAAAASGTTATAASSTVKQTARNQGDDRGLLFLLHSVLLSVNLPPFPSSPLLLLLRRSCQLGAALGNGQTPLKWSRCPPHQHSRDSDADSRSGGVSARPVAGTANLHFPPLSVSLVSPASPAADPPPRRHVFYPSPPRRASRQLARLHPPLWPQSTAVKAPFRHIVDANSSGRAGRSGCEAGIRPPADVWKQFVKAAGSPGLCGLRAELAQLVGVVSPHRAANRVSCTSAFQAVTVTRGSEGEGCRFTNQRRFFCKANQTLMPRQSQRDSQEEASVRRGNEQMEGGRRANRKWRPDGFLMLCWQQSGFHFPVPNTANRRSRESPLWFVFRPRPQSHVELTTWNSCDEHTFPALHGLRSWSVLGERGRWYAVFVLSTLGVALFGHGD</sequence>